<dbReference type="Proteomes" id="UP000191124">
    <property type="component" value="Unassembled WGS sequence"/>
</dbReference>
<comment type="caution">
    <text evidence="6">The sequence shown here is derived from an EMBL/GenBank/DDBJ whole genome shotgun (WGS) entry which is preliminary data.</text>
</comment>
<dbReference type="GO" id="GO:0043190">
    <property type="term" value="C:ATP-binding cassette (ABC) transporter complex"/>
    <property type="evidence" value="ECO:0007669"/>
    <property type="project" value="InterPro"/>
</dbReference>
<accession>A0A1S9V3Q0</accession>
<dbReference type="PANTHER" id="PTHR30290">
    <property type="entry name" value="PERIPLASMIC BINDING COMPONENT OF ABC TRANSPORTER"/>
    <property type="match status" value="1"/>
</dbReference>
<dbReference type="InterPro" id="IPR000914">
    <property type="entry name" value="SBP_5_dom"/>
</dbReference>
<evidence type="ECO:0000259" key="5">
    <source>
        <dbReference type="Pfam" id="PF00496"/>
    </source>
</evidence>
<dbReference type="EMBL" id="MUAL01000011">
    <property type="protein sequence ID" value="OOR29014.1"/>
    <property type="molecule type" value="Genomic_DNA"/>
</dbReference>
<gene>
    <name evidence="6" type="ORF">BW892_09405</name>
</gene>
<sequence length="575" mass="63867">MKKKTKKWAGVFSVLLSSSLVLSACGGQEDTASTEPVKQQDLKNIKVENIAATDKTKVPDKAKSRKDTLVVGISKPGGVFLPYFQQNGWDGNVTSVIFASLVSTDKQGKPTPELAEKWDVSSDQLTYTFHLRKDLKFSDGSPLTADDVAFTLTLLHDKAYEGDKDISQYAVKGGKEYKEGKANSIEGIQVVDPQTIKITTEKVNSQALTALGGEVLSKAYYGKDYKQNASLDYLKALYEKPIAAGPYKFEKYIPGQEVRFVANENYYAGKPKIPNFIYKITSGDTKLQLFQTGEVDYTGLGTGDEVLEQAKALEFANIQIETAASFSYIYMNNNKPYLKDKKVRQALIYGLDRKKYVDTALKGYGTVANVPIHPTSWAYTEEGVNKYEYDKEKAKKLLDEAGWKVGSDGIREKDGQKLKLSYFGPSSAKDSDLLIPIAKENYKEIGVEFNPEFMDFNTMLSKVNKGDYDLASVSTPITSDPSETAGEYLSGVNEKSLGYKNAKVDELIQKGIETVDIEKRKPIYKELYKELSDDPPVILLNYRRTITGYNGNIKGIDPEKYNSISANLPALSIEK</sequence>
<dbReference type="FunFam" id="3.90.76.10:FF:000004">
    <property type="entry name" value="Peptide ABC transporter substrate-binding protein"/>
    <property type="match status" value="1"/>
</dbReference>
<dbReference type="PROSITE" id="PS01040">
    <property type="entry name" value="SBP_BACTERIAL_5"/>
    <property type="match status" value="1"/>
</dbReference>
<evidence type="ECO:0000256" key="3">
    <source>
        <dbReference type="ARBA" id="ARBA00022729"/>
    </source>
</evidence>
<dbReference type="Gene3D" id="3.10.105.10">
    <property type="entry name" value="Dipeptide-binding Protein, Domain 3"/>
    <property type="match status" value="1"/>
</dbReference>
<dbReference type="SUPFAM" id="SSF53850">
    <property type="entry name" value="Periplasmic binding protein-like II"/>
    <property type="match status" value="1"/>
</dbReference>
<protein>
    <submittedName>
        <fullName evidence="6">ABC transporter substrate-binding protein</fullName>
    </submittedName>
</protein>
<dbReference type="PANTHER" id="PTHR30290:SF81">
    <property type="entry name" value="OLIGOPEPTIDE-BINDING PROTEIN OPPA"/>
    <property type="match status" value="1"/>
</dbReference>
<dbReference type="Pfam" id="PF00496">
    <property type="entry name" value="SBP_bac_5"/>
    <property type="match status" value="1"/>
</dbReference>
<dbReference type="InterPro" id="IPR030678">
    <property type="entry name" value="Peptide/Ni-bd"/>
</dbReference>
<dbReference type="InterPro" id="IPR039424">
    <property type="entry name" value="SBP_5"/>
</dbReference>
<evidence type="ECO:0000256" key="1">
    <source>
        <dbReference type="ARBA" id="ARBA00004193"/>
    </source>
</evidence>
<evidence type="ECO:0000313" key="6">
    <source>
        <dbReference type="EMBL" id="OOR29014.1"/>
    </source>
</evidence>
<dbReference type="CDD" id="cd00995">
    <property type="entry name" value="PBP2_NikA_DppA_OppA_like"/>
    <property type="match status" value="1"/>
</dbReference>
<reference evidence="6 7" key="1">
    <citation type="submission" date="2017-01" db="EMBL/GenBank/DDBJ databases">
        <title>Bacillus cereus isolates.</title>
        <authorList>
            <person name="Beno S.M."/>
        </authorList>
    </citation>
    <scope>NUCLEOTIDE SEQUENCE [LARGE SCALE GENOMIC DNA]</scope>
    <source>
        <strain evidence="6 7">FSL M7-1219</strain>
    </source>
</reference>
<organism evidence="6 7">
    <name type="scientific">Bacillus cereus</name>
    <dbReference type="NCBI Taxonomy" id="1396"/>
    <lineage>
        <taxon>Bacteria</taxon>
        <taxon>Bacillati</taxon>
        <taxon>Bacillota</taxon>
        <taxon>Bacilli</taxon>
        <taxon>Bacillales</taxon>
        <taxon>Bacillaceae</taxon>
        <taxon>Bacillus</taxon>
        <taxon>Bacillus cereus group</taxon>
    </lineage>
</organism>
<feature type="signal peptide" evidence="4">
    <location>
        <begin position="1"/>
        <end position="23"/>
    </location>
</feature>
<proteinExistence type="inferred from homology"/>
<evidence type="ECO:0000313" key="7">
    <source>
        <dbReference type="Proteomes" id="UP000191124"/>
    </source>
</evidence>
<comment type="similarity">
    <text evidence="2">Belongs to the bacterial solute-binding protein 5 family.</text>
</comment>
<dbReference type="FunFam" id="3.10.105.10:FF:000016">
    <property type="entry name" value="Oligopeptide ABC transporter, solute-binding protein"/>
    <property type="match status" value="1"/>
</dbReference>
<evidence type="ECO:0000256" key="2">
    <source>
        <dbReference type="ARBA" id="ARBA00005695"/>
    </source>
</evidence>
<evidence type="ECO:0000256" key="4">
    <source>
        <dbReference type="SAM" id="SignalP"/>
    </source>
</evidence>
<name>A0A1S9V3Q0_BACCE</name>
<comment type="subcellular location">
    <subcellularLocation>
        <location evidence="1">Cell membrane</location>
        <topology evidence="1">Lipid-anchor</topology>
    </subcellularLocation>
</comment>
<dbReference type="Gene3D" id="3.40.190.10">
    <property type="entry name" value="Periplasmic binding protein-like II"/>
    <property type="match status" value="1"/>
</dbReference>
<dbReference type="GO" id="GO:1904680">
    <property type="term" value="F:peptide transmembrane transporter activity"/>
    <property type="evidence" value="ECO:0007669"/>
    <property type="project" value="TreeGrafter"/>
</dbReference>
<dbReference type="PIRSF" id="PIRSF002741">
    <property type="entry name" value="MppA"/>
    <property type="match status" value="1"/>
</dbReference>
<dbReference type="GO" id="GO:0042597">
    <property type="term" value="C:periplasmic space"/>
    <property type="evidence" value="ECO:0007669"/>
    <property type="project" value="UniProtKB-ARBA"/>
</dbReference>
<dbReference type="GO" id="GO:0015833">
    <property type="term" value="P:peptide transport"/>
    <property type="evidence" value="ECO:0007669"/>
    <property type="project" value="TreeGrafter"/>
</dbReference>
<dbReference type="Gene3D" id="3.90.76.10">
    <property type="entry name" value="Dipeptide-binding Protein, Domain 1"/>
    <property type="match status" value="1"/>
</dbReference>
<feature type="chain" id="PRO_5039202256" evidence="4">
    <location>
        <begin position="24"/>
        <end position="575"/>
    </location>
</feature>
<dbReference type="PROSITE" id="PS51257">
    <property type="entry name" value="PROKAR_LIPOPROTEIN"/>
    <property type="match status" value="1"/>
</dbReference>
<dbReference type="AlphaFoldDB" id="A0A1S9V3Q0"/>
<feature type="domain" description="Solute-binding protein family 5" evidence="5">
    <location>
        <begin position="109"/>
        <end position="489"/>
    </location>
</feature>
<dbReference type="RefSeq" id="WP_078180199.1">
    <property type="nucleotide sequence ID" value="NZ_MUAL01000011.1"/>
</dbReference>
<keyword evidence="3 4" id="KW-0732">Signal</keyword>
<dbReference type="InterPro" id="IPR023765">
    <property type="entry name" value="SBP_5_CS"/>
</dbReference>